<proteinExistence type="inferred from homology"/>
<organism evidence="3 4">
    <name type="scientific">Riccia sorocarpa</name>
    <dbReference type="NCBI Taxonomy" id="122646"/>
    <lineage>
        <taxon>Eukaryota</taxon>
        <taxon>Viridiplantae</taxon>
        <taxon>Streptophyta</taxon>
        <taxon>Embryophyta</taxon>
        <taxon>Marchantiophyta</taxon>
        <taxon>Marchantiopsida</taxon>
        <taxon>Marchantiidae</taxon>
        <taxon>Marchantiales</taxon>
        <taxon>Ricciaceae</taxon>
        <taxon>Riccia</taxon>
    </lineage>
</organism>
<feature type="domain" description="Protein kinase" evidence="2">
    <location>
        <begin position="361"/>
        <end position="691"/>
    </location>
</feature>
<evidence type="ECO:0000313" key="4">
    <source>
        <dbReference type="Proteomes" id="UP001633002"/>
    </source>
</evidence>
<dbReference type="PROSITE" id="PS50011">
    <property type="entry name" value="PROTEIN_KINASE_DOM"/>
    <property type="match status" value="1"/>
</dbReference>
<evidence type="ECO:0000259" key="2">
    <source>
        <dbReference type="PROSITE" id="PS50011"/>
    </source>
</evidence>
<evidence type="ECO:0000256" key="1">
    <source>
        <dbReference type="ARBA" id="ARBA00009670"/>
    </source>
</evidence>
<dbReference type="SUPFAM" id="SSF56112">
    <property type="entry name" value="Protein kinase-like (PK-like)"/>
    <property type="match status" value="1"/>
</dbReference>
<dbReference type="Proteomes" id="UP001633002">
    <property type="component" value="Unassembled WGS sequence"/>
</dbReference>
<dbReference type="InterPro" id="IPR011009">
    <property type="entry name" value="Kinase-like_dom_sf"/>
</dbReference>
<evidence type="ECO:0000313" key="3">
    <source>
        <dbReference type="EMBL" id="KAL3677092.1"/>
    </source>
</evidence>
<keyword evidence="4" id="KW-1185">Reference proteome</keyword>
<sequence>MECQAIGQRASIPVSAARGGILPSVKYTTQFSVTGGVRPSITGKCHSGIALRRGKLTDSALSNFCSFTGTGLRRLYNPKSCGPGRREISRRNCSRPSCFLQSEDFGSTLEACRKLLSELSSQGLDLIHEGTTSVSVSPALERLGVSAAKIVEGLGNLTTELSSQLGDYTAGAHFDRSALAAVEQTGAQLAAAIATYYNDLGISTSPATTATLAVAAGSAVALVSKKDRKLFVEGEDIPLKYDPAAITAYFKKRPLEVLARAVKIISECSALVFNILLDIKLEKYDENEKLRASQLVDLISRLGPTAIKIGQALSIRPDLVSIAYLEELQKLQDRVPPFPNEDARAIILQGLGRPVEEIFSEMSEAPVAAASLGQVYKARLRETGKVIAVKVQRPGVLQGISLDLYLLRAGARVFQRFPGVQSDLIGLLDNWAVRFYDELDYIQEGQNQIQFAKNMKSLPKVTVPAVYTDYNSRKVLTTEWVDGEKLSESKADDLLPLVSTALNCYLTQLLESGFLHADPHPGNLLRTPDGRLCVLDFGLMTQVTEDQRYSLVEYISHLVYSDYERVAEDLVRLGFVPPELEDPQKTAAIVPQLSKVLGQLVQGGGAKKINIQEVTDDLVAMTKEFVFVLPPYFALILRAFSVLEGIGLEADPDYTIVDECYPYISKRLLTDDSPRARAALKYFLYGGKGQLDVSRVEEMVRGFQSFRESMGVAGPIEGPGRTGGTLDSSTKEALKMVFAPEGSYVQELLLIELARSVDALSREALAELWRLIASTLRIPGLPVPASLLMPGSWPLPVPGFLFGVTTVATLSEEDRRSLDTVKRLWALTEPSLTRRAPLDILADARDSLPFFLDLLPGVATAAQRFILILLQRQALRFADDLDGTSSVDAWNKDAMAAARGIQPLRSFFSFLPRDRVD</sequence>
<name>A0ABD3GFZ5_9MARC</name>
<protein>
    <recommendedName>
        <fullName evidence="2">Protein kinase domain-containing protein</fullName>
    </recommendedName>
</protein>
<comment type="caution">
    <text evidence="3">The sequence shown here is derived from an EMBL/GenBank/DDBJ whole genome shotgun (WGS) entry which is preliminary data.</text>
</comment>
<dbReference type="AlphaFoldDB" id="A0ABD3GFZ5"/>
<dbReference type="CDD" id="cd05121">
    <property type="entry name" value="ABC1_ADCK3-like"/>
    <property type="match status" value="1"/>
</dbReference>
<dbReference type="PANTHER" id="PTHR10566">
    <property type="entry name" value="CHAPERONE-ACTIVITY OF BC1 COMPLEX CABC1 -RELATED"/>
    <property type="match status" value="1"/>
</dbReference>
<dbReference type="InterPro" id="IPR000719">
    <property type="entry name" value="Prot_kinase_dom"/>
</dbReference>
<dbReference type="PANTHER" id="PTHR10566:SF118">
    <property type="entry name" value="PROTEIN KINASE DOMAIN-CONTAINING PROTEIN"/>
    <property type="match status" value="1"/>
</dbReference>
<comment type="similarity">
    <text evidence="1">Belongs to the protein kinase superfamily. ADCK protein kinase family.</text>
</comment>
<dbReference type="Gene3D" id="1.10.510.10">
    <property type="entry name" value="Transferase(Phosphotransferase) domain 1"/>
    <property type="match status" value="1"/>
</dbReference>
<reference evidence="3 4" key="1">
    <citation type="submission" date="2024-09" db="EMBL/GenBank/DDBJ databases">
        <title>Chromosome-scale assembly of Riccia sorocarpa.</title>
        <authorList>
            <person name="Paukszto L."/>
        </authorList>
    </citation>
    <scope>NUCLEOTIDE SEQUENCE [LARGE SCALE GENOMIC DNA]</scope>
    <source>
        <strain evidence="3">LP-2024</strain>
        <tissue evidence="3">Aerial parts of the thallus</tissue>
    </source>
</reference>
<dbReference type="InterPro" id="IPR050154">
    <property type="entry name" value="UbiB_kinase"/>
</dbReference>
<dbReference type="InterPro" id="IPR004147">
    <property type="entry name" value="ABC1_dom"/>
</dbReference>
<dbReference type="Pfam" id="PF03109">
    <property type="entry name" value="ABC1"/>
    <property type="match status" value="1"/>
</dbReference>
<accession>A0ABD3GFZ5</accession>
<dbReference type="EMBL" id="JBJQOH010000008">
    <property type="protein sequence ID" value="KAL3677092.1"/>
    <property type="molecule type" value="Genomic_DNA"/>
</dbReference>
<gene>
    <name evidence="3" type="ORF">R1sor_027040</name>
</gene>